<keyword evidence="2" id="KW-0472">Membrane</keyword>
<dbReference type="PANTHER" id="PTHR32263">
    <property type="entry name" value="INACTIVE POLY [ADP-RIBOSE] POLYMERASE SRO4-RELATED"/>
    <property type="match status" value="1"/>
</dbReference>
<dbReference type="SUPFAM" id="SSF56399">
    <property type="entry name" value="ADP-ribosylation"/>
    <property type="match status" value="1"/>
</dbReference>
<dbReference type="Gene3D" id="3.90.228.10">
    <property type="match status" value="1"/>
</dbReference>
<feature type="compositionally biased region" description="Low complexity" evidence="1">
    <location>
        <begin position="25"/>
        <end position="42"/>
    </location>
</feature>
<accession>A0A4Y1QVQ7</accession>
<proteinExistence type="predicted"/>
<evidence type="ECO:0000259" key="4">
    <source>
        <dbReference type="PROSITE" id="PS51059"/>
    </source>
</evidence>
<dbReference type="InterPro" id="IPR057823">
    <property type="entry name" value="WWE_RCD1"/>
</dbReference>
<dbReference type="PANTHER" id="PTHR32263:SF19">
    <property type="entry name" value="OS03G0230300 PROTEIN"/>
    <property type="match status" value="1"/>
</dbReference>
<evidence type="ECO:0000256" key="1">
    <source>
        <dbReference type="SAM" id="MobiDB-lite"/>
    </source>
</evidence>
<feature type="region of interest" description="Disordered" evidence="1">
    <location>
        <begin position="16"/>
        <end position="42"/>
    </location>
</feature>
<dbReference type="PROSITE" id="PS50918">
    <property type="entry name" value="WWE"/>
    <property type="match status" value="1"/>
</dbReference>
<dbReference type="PROSITE" id="PS51059">
    <property type="entry name" value="PARP_CATALYTIC"/>
    <property type="match status" value="1"/>
</dbReference>
<dbReference type="EMBL" id="AP019297">
    <property type="protein sequence ID" value="BBG95945.1"/>
    <property type="molecule type" value="Genomic_DNA"/>
</dbReference>
<organism evidence="5">
    <name type="scientific">Prunus dulcis</name>
    <name type="common">Almond</name>
    <name type="synonym">Amygdalus dulcis</name>
    <dbReference type="NCBI Taxonomy" id="3755"/>
    <lineage>
        <taxon>Eukaryota</taxon>
        <taxon>Viridiplantae</taxon>
        <taxon>Streptophyta</taxon>
        <taxon>Embryophyta</taxon>
        <taxon>Tracheophyta</taxon>
        <taxon>Spermatophyta</taxon>
        <taxon>Magnoliopsida</taxon>
        <taxon>eudicotyledons</taxon>
        <taxon>Gunneridae</taxon>
        <taxon>Pentapetalae</taxon>
        <taxon>rosids</taxon>
        <taxon>fabids</taxon>
        <taxon>Rosales</taxon>
        <taxon>Rosaceae</taxon>
        <taxon>Amygdaloideae</taxon>
        <taxon>Amygdaleae</taxon>
        <taxon>Prunus</taxon>
    </lineage>
</organism>
<evidence type="ECO:0000259" key="3">
    <source>
        <dbReference type="PROSITE" id="PS50918"/>
    </source>
</evidence>
<feature type="domain" description="WWE" evidence="3">
    <location>
        <begin position="52"/>
        <end position="127"/>
    </location>
</feature>
<dbReference type="InterPro" id="IPR004170">
    <property type="entry name" value="WWE_dom"/>
</dbReference>
<reference evidence="5" key="1">
    <citation type="journal article" date="2019" name="Science">
        <title>Mutation of a bHLH transcription factor allowed almond domestication.</title>
        <authorList>
            <person name="Sanchez-Perez R."/>
            <person name="Pavan S."/>
            <person name="Mazzeo R."/>
            <person name="Moldovan C."/>
            <person name="Aiese Cigliano R."/>
            <person name="Del Cueto J."/>
            <person name="Ricciardi F."/>
            <person name="Lotti C."/>
            <person name="Ricciardi L."/>
            <person name="Dicenta F."/>
            <person name="Lopez-Marques R.L."/>
            <person name="Lindberg Moller B."/>
        </authorList>
    </citation>
    <scope>NUCLEOTIDE SEQUENCE</scope>
</reference>
<evidence type="ECO:0000313" key="5">
    <source>
        <dbReference type="EMBL" id="BBG95945.1"/>
    </source>
</evidence>
<feature type="domain" description="PARP catalytic" evidence="4">
    <location>
        <begin position="187"/>
        <end position="408"/>
    </location>
</feature>
<dbReference type="InterPro" id="IPR012317">
    <property type="entry name" value="Poly(ADP-ribose)pol_cat_dom"/>
</dbReference>
<feature type="transmembrane region" description="Helical" evidence="2">
    <location>
        <begin position="524"/>
        <end position="545"/>
    </location>
</feature>
<sequence length="570" mass="63108">MAANAATQKKLVQSVTVRVPTQTHSSSSSSSASRRSVCSRGSGCCSVRNRIHYPSNFKRSAAPARVMFFQNGSWNDLPDHVIEILRSGFVERKAVVSVEIDGSTFLFDFMRMLQIDSGTGAQRSIAWIDENGKCFFPVAFVCEDLKDGSDSLDSPKRSIDNRVVVPGRVLGKRKTDDVDEDEVTSSIRQRIVDKSSPWPNMKLLKEGEKPYAVGSQVFLSGMRRVDPAAAVTSIHQCVRTGPLDRARYEVFQKQVEMTKVARGVANVVHAWYGASASEIRGILTHGFGGPSKVSGPQSRGVGLYLSHLSAPHLSAGRSEPDDNSEKHAILCRVILGNVEKVEAGSQQCHPSSTEFDTGVDDLRNPKWYVVWSTNMNRHVLPDCVVSYKSSVRVPAQMGRLCSIDALVSRVQKYLTPSKVEELSSLVGKLAKSDFVRQFRSVTGDQLKPSIVWFERGSINWYQSQVSLRNPIPRRDDYILVIDRAKLNRKSRPSQSSAPGLHAQRDRAGEQGRGLALLSSAVSMLWMKATIAPVVWLIFVLDLAFYRGLNADTRERTAKAVTIPEIISRRD</sequence>
<dbReference type="GO" id="GO:0003950">
    <property type="term" value="F:NAD+ poly-ADP-ribosyltransferase activity"/>
    <property type="evidence" value="ECO:0007669"/>
    <property type="project" value="InterPro"/>
</dbReference>
<keyword evidence="2" id="KW-1133">Transmembrane helix</keyword>
<protein>
    <submittedName>
        <fullName evidence="5">WWE protein-protein interaction domain protein family</fullName>
    </submittedName>
</protein>
<dbReference type="AlphaFoldDB" id="A0A4Y1QVQ7"/>
<keyword evidence="2" id="KW-0812">Transmembrane</keyword>
<name>A0A4Y1QVQ7_PRUDU</name>
<gene>
    <name evidence="5" type="ORF">Prudu_004610</name>
</gene>
<dbReference type="InterPro" id="IPR044964">
    <property type="entry name" value="RCD1/SRO1-5"/>
</dbReference>
<dbReference type="Pfam" id="PF23467">
    <property type="entry name" value="WWE_5"/>
    <property type="match status" value="1"/>
</dbReference>
<evidence type="ECO:0000256" key="2">
    <source>
        <dbReference type="SAM" id="Phobius"/>
    </source>
</evidence>